<comment type="caution">
    <text evidence="2">The sequence shown here is derived from an EMBL/GenBank/DDBJ whole genome shotgun (WGS) entry which is preliminary data.</text>
</comment>
<proteinExistence type="predicted"/>
<feature type="compositionally biased region" description="Low complexity" evidence="1">
    <location>
        <begin position="7"/>
        <end position="21"/>
    </location>
</feature>
<evidence type="ECO:0000313" key="3">
    <source>
        <dbReference type="Proteomes" id="UP001189429"/>
    </source>
</evidence>
<evidence type="ECO:0000313" key="2">
    <source>
        <dbReference type="EMBL" id="CAK0876454.1"/>
    </source>
</evidence>
<gene>
    <name evidence="2" type="ORF">PCOR1329_LOCUS60815</name>
</gene>
<organism evidence="2 3">
    <name type="scientific">Prorocentrum cordatum</name>
    <dbReference type="NCBI Taxonomy" id="2364126"/>
    <lineage>
        <taxon>Eukaryota</taxon>
        <taxon>Sar</taxon>
        <taxon>Alveolata</taxon>
        <taxon>Dinophyceae</taxon>
        <taxon>Prorocentrales</taxon>
        <taxon>Prorocentraceae</taxon>
        <taxon>Prorocentrum</taxon>
    </lineage>
</organism>
<dbReference type="EMBL" id="CAUYUJ010017627">
    <property type="protein sequence ID" value="CAK0876454.1"/>
    <property type="molecule type" value="Genomic_DNA"/>
</dbReference>
<accession>A0ABN9VSJ1</accession>
<reference evidence="2" key="1">
    <citation type="submission" date="2023-10" db="EMBL/GenBank/DDBJ databases">
        <authorList>
            <person name="Chen Y."/>
            <person name="Shah S."/>
            <person name="Dougan E. K."/>
            <person name="Thang M."/>
            <person name="Chan C."/>
        </authorList>
    </citation>
    <scope>NUCLEOTIDE SEQUENCE [LARGE SCALE GENOMIC DNA]</scope>
</reference>
<dbReference type="Proteomes" id="UP001189429">
    <property type="component" value="Unassembled WGS sequence"/>
</dbReference>
<feature type="region of interest" description="Disordered" evidence="1">
    <location>
        <begin position="1"/>
        <end position="27"/>
    </location>
</feature>
<protein>
    <submittedName>
        <fullName evidence="2">Uncharacterized protein</fullName>
    </submittedName>
</protein>
<keyword evidence="3" id="KW-1185">Reference proteome</keyword>
<name>A0ABN9VSJ1_9DINO</name>
<sequence>MPRARRSAAAAHRPLPAAATRDSADRTSLRSLIEAKPFSPRTEASRKPGVGQLGKAFRAEAGSPRAPAGCSQARQRQCQHHGIWVFITTQRGRSRGATTFRTTEFPVPLRVKNTFLDLDVPEASPLVCIRSSKSGEVVSRTWSCPYWWGLSSRLAFSERPTCSLISSRKTTQPRLRLRGDFGTWADLLDDAAQTPPPPPAGSAGHELGDCKERMDASHASSCQPAARPAQWCRGCSLADECPFCHLCDSGEKRRRQKEKKVAFARRT</sequence>
<evidence type="ECO:0000256" key="1">
    <source>
        <dbReference type="SAM" id="MobiDB-lite"/>
    </source>
</evidence>